<accession>A0AAU2HBY7</accession>
<dbReference type="Pfam" id="PF00300">
    <property type="entry name" value="His_Phos_1"/>
    <property type="match status" value="1"/>
</dbReference>
<dbReference type="PANTHER" id="PTHR47623:SF1">
    <property type="entry name" value="OS09G0287300 PROTEIN"/>
    <property type="match status" value="1"/>
</dbReference>
<dbReference type="Gene3D" id="3.40.50.1240">
    <property type="entry name" value="Phosphoglycerate mutase-like"/>
    <property type="match status" value="1"/>
</dbReference>
<dbReference type="InterPro" id="IPR013078">
    <property type="entry name" value="His_Pase_superF_clade-1"/>
</dbReference>
<dbReference type="EMBL" id="CP108253">
    <property type="protein sequence ID" value="WTU44835.1"/>
    <property type="molecule type" value="Genomic_DNA"/>
</dbReference>
<dbReference type="SMART" id="SM00855">
    <property type="entry name" value="PGAM"/>
    <property type="match status" value="1"/>
</dbReference>
<reference evidence="1" key="1">
    <citation type="submission" date="2022-10" db="EMBL/GenBank/DDBJ databases">
        <title>The complete genomes of actinobacterial strains from the NBC collection.</title>
        <authorList>
            <person name="Joergensen T.S."/>
            <person name="Alvarez Arevalo M."/>
            <person name="Sterndorff E.B."/>
            <person name="Faurdal D."/>
            <person name="Vuksanovic O."/>
            <person name="Mourched A.-S."/>
            <person name="Charusanti P."/>
            <person name="Shaw S."/>
            <person name="Blin K."/>
            <person name="Weber T."/>
        </authorList>
    </citation>
    <scope>NUCLEOTIDE SEQUENCE</scope>
    <source>
        <strain evidence="1">NBC_00060</strain>
    </source>
</reference>
<name>A0AAU2HBY7_9ACTN</name>
<dbReference type="CDD" id="cd07067">
    <property type="entry name" value="HP_PGM_like"/>
    <property type="match status" value="1"/>
</dbReference>
<gene>
    <name evidence="1" type="ORF">OHV25_37275</name>
</gene>
<dbReference type="SUPFAM" id="SSF53254">
    <property type="entry name" value="Phosphoglycerate mutase-like"/>
    <property type="match status" value="1"/>
</dbReference>
<protein>
    <submittedName>
        <fullName evidence="1">Histidine phosphatase family protein</fullName>
    </submittedName>
</protein>
<dbReference type="InterPro" id="IPR029033">
    <property type="entry name" value="His_PPase_superfam"/>
</dbReference>
<dbReference type="PANTHER" id="PTHR47623">
    <property type="entry name" value="OS09G0287300 PROTEIN"/>
    <property type="match status" value="1"/>
</dbReference>
<sequence length="177" mass="19512">MTPAVPLRRLVVVRHAKATRPSGVVDHDRPLSPRGRRDAPLLGHWMFTGQWLPDLVLCSPARRTRETWQLIAEELAAPPPVRFELSLYHPPLPALLGLVRQTPAHIHTLALVGHNPSLHGLVDSQITGALTRALPRSELVLPTASAAVLTWRGPWHLTTGTAQLDELYIAHATPQRS</sequence>
<organism evidence="1">
    <name type="scientific">Streptomyces sp. NBC_00060</name>
    <dbReference type="NCBI Taxonomy" id="2975636"/>
    <lineage>
        <taxon>Bacteria</taxon>
        <taxon>Bacillati</taxon>
        <taxon>Actinomycetota</taxon>
        <taxon>Actinomycetes</taxon>
        <taxon>Kitasatosporales</taxon>
        <taxon>Streptomycetaceae</taxon>
        <taxon>Streptomyces</taxon>
    </lineage>
</organism>
<dbReference type="AlphaFoldDB" id="A0AAU2HBY7"/>
<evidence type="ECO:0000313" key="1">
    <source>
        <dbReference type="EMBL" id="WTU44835.1"/>
    </source>
</evidence>
<proteinExistence type="predicted"/>